<reference evidence="2" key="1">
    <citation type="submission" date="2020-05" db="UniProtKB">
        <authorList>
            <consortium name="EnsemblMetazoa"/>
        </authorList>
    </citation>
    <scope>IDENTIFICATION</scope>
    <source>
        <strain evidence="2">TTRI</strain>
    </source>
</reference>
<keyword evidence="1" id="KW-0812">Transmembrane</keyword>
<feature type="transmembrane region" description="Helical" evidence="1">
    <location>
        <begin position="140"/>
        <end position="173"/>
    </location>
</feature>
<protein>
    <submittedName>
        <fullName evidence="2">Uncharacterized protein</fullName>
    </submittedName>
</protein>
<name>A0A1A9VBP5_GLOAU</name>
<keyword evidence="3" id="KW-1185">Reference proteome</keyword>
<evidence type="ECO:0000256" key="1">
    <source>
        <dbReference type="SAM" id="Phobius"/>
    </source>
</evidence>
<organism evidence="2 3">
    <name type="scientific">Glossina austeni</name>
    <name type="common">Savannah tsetse fly</name>
    <dbReference type="NCBI Taxonomy" id="7395"/>
    <lineage>
        <taxon>Eukaryota</taxon>
        <taxon>Metazoa</taxon>
        <taxon>Ecdysozoa</taxon>
        <taxon>Arthropoda</taxon>
        <taxon>Hexapoda</taxon>
        <taxon>Insecta</taxon>
        <taxon>Pterygota</taxon>
        <taxon>Neoptera</taxon>
        <taxon>Endopterygota</taxon>
        <taxon>Diptera</taxon>
        <taxon>Brachycera</taxon>
        <taxon>Muscomorpha</taxon>
        <taxon>Hippoboscoidea</taxon>
        <taxon>Glossinidae</taxon>
        <taxon>Glossina</taxon>
    </lineage>
</organism>
<evidence type="ECO:0000313" key="2">
    <source>
        <dbReference type="EnsemblMetazoa" id="GAUT032135-PA"/>
    </source>
</evidence>
<dbReference type="VEuPathDB" id="VectorBase:GAUT032135"/>
<dbReference type="AlphaFoldDB" id="A0A1A9VBP5"/>
<evidence type="ECO:0000313" key="3">
    <source>
        <dbReference type="Proteomes" id="UP000078200"/>
    </source>
</evidence>
<proteinExistence type="predicted"/>
<dbReference type="EnsemblMetazoa" id="GAUT032135-RA">
    <property type="protein sequence ID" value="GAUT032135-PA"/>
    <property type="gene ID" value="GAUT032135"/>
</dbReference>
<keyword evidence="1" id="KW-0472">Membrane</keyword>
<sequence length="233" mass="26524">MCSCLAYFVLSNCVYASMRKCESPLALKKPNLSLNKRVLNVISSRKTVAVLASWIRKLMPSIDINYHSHADDKLESIVCVLWIVTLGKVNDSLQFVIAAENNRKFLTKQIAIKLFRPERCLRLPMTLSHQSSSFIVNHGYLIVFYISRLVAVLLGLFCVDTTLFSQLLILYLANFDRIFLNESTLLCGVDITHIFNGRIKNPYVSTNSHLLFTNDDEMFPVKSAIIKCVIENR</sequence>
<accession>A0A1A9VBP5</accession>
<keyword evidence="1" id="KW-1133">Transmembrane helix</keyword>
<dbReference type="Proteomes" id="UP000078200">
    <property type="component" value="Unassembled WGS sequence"/>
</dbReference>